<evidence type="ECO:0000313" key="2">
    <source>
        <dbReference type="EMBL" id="KAK5847969.1"/>
    </source>
</evidence>
<dbReference type="EMBL" id="JAUZQC010000026">
    <property type="protein sequence ID" value="KAK5847969.1"/>
    <property type="molecule type" value="Genomic_DNA"/>
</dbReference>
<dbReference type="AlphaFoldDB" id="A0AAN7WV57"/>
<dbReference type="Proteomes" id="UP001346869">
    <property type="component" value="Unassembled WGS sequence"/>
</dbReference>
<keyword evidence="3" id="KW-1185">Reference proteome</keyword>
<comment type="caution">
    <text evidence="2">The sequence shown here is derived from an EMBL/GenBank/DDBJ whole genome shotgun (WGS) entry which is preliminary data.</text>
</comment>
<proteinExistence type="predicted"/>
<sequence>MIMILIEHSSQLKLAVSQVPENDSSPSSSPLSLRSGVEDRRSSSQQGAVVHSRQQDLSECSAASGCDMMGLSSA</sequence>
<gene>
    <name evidence="2" type="ORF">PBY51_017056</name>
</gene>
<protein>
    <submittedName>
        <fullName evidence="2">Uncharacterized protein</fullName>
    </submittedName>
</protein>
<name>A0AAN7WV57_ELEMC</name>
<organism evidence="2 3">
    <name type="scientific">Eleginops maclovinus</name>
    <name type="common">Patagonian blennie</name>
    <name type="synonym">Eleginus maclovinus</name>
    <dbReference type="NCBI Taxonomy" id="56733"/>
    <lineage>
        <taxon>Eukaryota</taxon>
        <taxon>Metazoa</taxon>
        <taxon>Chordata</taxon>
        <taxon>Craniata</taxon>
        <taxon>Vertebrata</taxon>
        <taxon>Euteleostomi</taxon>
        <taxon>Actinopterygii</taxon>
        <taxon>Neopterygii</taxon>
        <taxon>Teleostei</taxon>
        <taxon>Neoteleostei</taxon>
        <taxon>Acanthomorphata</taxon>
        <taxon>Eupercaria</taxon>
        <taxon>Perciformes</taxon>
        <taxon>Notothenioidei</taxon>
        <taxon>Eleginopidae</taxon>
        <taxon>Eleginops</taxon>
    </lineage>
</organism>
<reference evidence="2 3" key="2">
    <citation type="journal article" date="2023" name="Mol. Biol. Evol.">
        <title>Genomics of Secondarily Temperate Adaptation in the Only Non-Antarctic Icefish.</title>
        <authorList>
            <person name="Rivera-Colon A.G."/>
            <person name="Rayamajhi N."/>
            <person name="Minhas B.F."/>
            <person name="Madrigal G."/>
            <person name="Bilyk K.T."/>
            <person name="Yoon V."/>
            <person name="Hune M."/>
            <person name="Gregory S."/>
            <person name="Cheng C.H.C."/>
            <person name="Catchen J.M."/>
        </authorList>
    </citation>
    <scope>NUCLEOTIDE SEQUENCE [LARGE SCALE GENOMIC DNA]</scope>
    <source>
        <strain evidence="2">JMC-PN-2008</strain>
    </source>
</reference>
<reference evidence="2 3" key="1">
    <citation type="journal article" date="2023" name="Genes (Basel)">
        <title>Chromosome-Level Genome Assembly and Circadian Gene Repertoire of the Patagonia Blennie Eleginops maclovinus-The Closest Ancestral Proxy of Antarctic Cryonotothenioids.</title>
        <authorList>
            <person name="Cheng C.C."/>
            <person name="Rivera-Colon A.G."/>
            <person name="Minhas B.F."/>
            <person name="Wilson L."/>
            <person name="Rayamajhi N."/>
            <person name="Vargas-Chacoff L."/>
            <person name="Catchen J.M."/>
        </authorList>
    </citation>
    <scope>NUCLEOTIDE SEQUENCE [LARGE SCALE GENOMIC DNA]</scope>
    <source>
        <strain evidence="2">JMC-PN-2008</strain>
    </source>
</reference>
<evidence type="ECO:0000256" key="1">
    <source>
        <dbReference type="SAM" id="MobiDB-lite"/>
    </source>
</evidence>
<feature type="region of interest" description="Disordered" evidence="1">
    <location>
        <begin position="17"/>
        <end position="56"/>
    </location>
</feature>
<accession>A0AAN7WV57</accession>
<feature type="compositionally biased region" description="Low complexity" evidence="1">
    <location>
        <begin position="24"/>
        <end position="35"/>
    </location>
</feature>
<evidence type="ECO:0000313" key="3">
    <source>
        <dbReference type="Proteomes" id="UP001346869"/>
    </source>
</evidence>